<feature type="transmembrane region" description="Helical" evidence="1">
    <location>
        <begin position="131"/>
        <end position="153"/>
    </location>
</feature>
<keyword evidence="1" id="KW-0812">Transmembrane</keyword>
<keyword evidence="1" id="KW-1133">Transmembrane helix</keyword>
<evidence type="ECO:0000313" key="4">
    <source>
        <dbReference type="Proteomes" id="UP000626554"/>
    </source>
</evidence>
<evidence type="ECO:0000313" key="3">
    <source>
        <dbReference type="EMBL" id="NVO84957.1"/>
    </source>
</evidence>
<proteinExistence type="predicted"/>
<dbReference type="Proteomes" id="UP000626554">
    <property type="component" value="Unassembled WGS sequence"/>
</dbReference>
<evidence type="ECO:0000256" key="1">
    <source>
        <dbReference type="SAM" id="Phobius"/>
    </source>
</evidence>
<keyword evidence="2" id="KW-0732">Signal</keyword>
<keyword evidence="1" id="KW-0472">Membrane</keyword>
<organism evidence="3 4">
    <name type="scientific">Hymenobacter terrestris</name>
    <dbReference type="NCBI Taxonomy" id="2748310"/>
    <lineage>
        <taxon>Bacteria</taxon>
        <taxon>Pseudomonadati</taxon>
        <taxon>Bacteroidota</taxon>
        <taxon>Cytophagia</taxon>
        <taxon>Cytophagales</taxon>
        <taxon>Hymenobacteraceae</taxon>
        <taxon>Hymenobacter</taxon>
    </lineage>
</organism>
<feature type="signal peptide" evidence="2">
    <location>
        <begin position="1"/>
        <end position="31"/>
    </location>
</feature>
<accession>A0ABX2Q5B9</accession>
<name>A0ABX2Q5B9_9BACT</name>
<comment type="caution">
    <text evidence="3">The sequence shown here is derived from an EMBL/GenBank/DDBJ whole genome shotgun (WGS) entry which is preliminary data.</text>
</comment>
<dbReference type="EMBL" id="JABKAV010000018">
    <property type="protein sequence ID" value="NVO84957.1"/>
    <property type="molecule type" value="Genomic_DNA"/>
</dbReference>
<protein>
    <submittedName>
        <fullName evidence="3">Uncharacterized protein</fullName>
    </submittedName>
</protein>
<gene>
    <name evidence="3" type="ORF">HW556_08700</name>
</gene>
<feature type="chain" id="PRO_5045697117" evidence="2">
    <location>
        <begin position="32"/>
        <end position="181"/>
    </location>
</feature>
<feature type="transmembrane region" description="Helical" evidence="1">
    <location>
        <begin position="160"/>
        <end position="177"/>
    </location>
</feature>
<keyword evidence="4" id="KW-1185">Reference proteome</keyword>
<dbReference type="RefSeq" id="WP_176899631.1">
    <property type="nucleotide sequence ID" value="NZ_JABKAV010000018.1"/>
</dbReference>
<sequence length="181" mass="18681">MSSFIAPARRFLIYCCAAAGLLTAAASCRSAQSAYQFRPGPAVAHAPRPTAATQLPPAETPASVAVASNTTAARPATTRMVRRPVDRRNKLIASYLSKKMPPMGRLAHMAALRPVRRSVGATDGAQAVAEVGLGTTVLGVLGLIVGPISLIGLLIWGGPVWAVLLGLSALAVLVAYLDPFG</sequence>
<reference evidence="3 4" key="1">
    <citation type="submission" date="2020-05" db="EMBL/GenBank/DDBJ databases">
        <title>Hymenobacter terrestris sp. nov. and Hymenobacter lapidiphilus sp. nov., isolated from regoliths in Antarctica.</title>
        <authorList>
            <person name="Sedlacek I."/>
            <person name="Pantucek R."/>
            <person name="Zeman M."/>
            <person name="Holochova P."/>
            <person name="Kralova S."/>
            <person name="Stankova E."/>
            <person name="Sedo O."/>
            <person name="Micenkova L."/>
            <person name="Svec P."/>
            <person name="Gupta V."/>
            <person name="Sood U."/>
            <person name="Korpole U.S."/>
            <person name="Lal R."/>
        </authorList>
    </citation>
    <scope>NUCLEOTIDE SEQUENCE [LARGE SCALE GENOMIC DNA]</scope>
    <source>
        <strain evidence="3 4">P5252</strain>
    </source>
</reference>
<evidence type="ECO:0000256" key="2">
    <source>
        <dbReference type="SAM" id="SignalP"/>
    </source>
</evidence>